<dbReference type="Proteomes" id="UP000214646">
    <property type="component" value="Unassembled WGS sequence"/>
</dbReference>
<keyword evidence="2" id="KW-0186">Copper</keyword>
<comment type="caution">
    <text evidence="6">The sequence shown here is derived from an EMBL/GenBank/DDBJ whole genome shotgun (WGS) entry which is preliminary data.</text>
</comment>
<organism evidence="6 7">
    <name type="scientific">Fimbriiglobus ruber</name>
    <dbReference type="NCBI Taxonomy" id="1908690"/>
    <lineage>
        <taxon>Bacteria</taxon>
        <taxon>Pseudomonadati</taxon>
        <taxon>Planctomycetota</taxon>
        <taxon>Planctomycetia</taxon>
        <taxon>Gemmatales</taxon>
        <taxon>Gemmataceae</taxon>
        <taxon>Fimbriiglobus</taxon>
    </lineage>
</organism>
<dbReference type="PANTHER" id="PTHR12151">
    <property type="entry name" value="ELECTRON TRANSPORT PROTIN SCO1/SENC FAMILY MEMBER"/>
    <property type="match status" value="1"/>
</dbReference>
<protein>
    <submittedName>
        <fullName evidence="6">SCO1/SenC family protein</fullName>
    </submittedName>
</protein>
<dbReference type="PANTHER" id="PTHR12151:SF8">
    <property type="entry name" value="THIOREDOXIN DOMAIN-CONTAINING PROTEIN"/>
    <property type="match status" value="1"/>
</dbReference>
<proteinExistence type="inferred from homology"/>
<keyword evidence="2" id="KW-0479">Metal-binding</keyword>
<feature type="binding site" evidence="2">
    <location>
        <position position="90"/>
    </location>
    <ligand>
        <name>Cu cation</name>
        <dbReference type="ChEBI" id="CHEBI:23378"/>
    </ligand>
</feature>
<evidence type="ECO:0000313" key="7">
    <source>
        <dbReference type="Proteomes" id="UP000214646"/>
    </source>
</evidence>
<keyword evidence="3" id="KW-1015">Disulfide bond</keyword>
<dbReference type="Gene3D" id="3.40.30.10">
    <property type="entry name" value="Glutaredoxin"/>
    <property type="match status" value="1"/>
</dbReference>
<dbReference type="GO" id="GO:0046872">
    <property type="term" value="F:metal ion binding"/>
    <property type="evidence" value="ECO:0007669"/>
    <property type="project" value="UniProtKB-KW"/>
</dbReference>
<keyword evidence="4" id="KW-0472">Membrane</keyword>
<keyword evidence="4" id="KW-0812">Transmembrane</keyword>
<dbReference type="AlphaFoldDB" id="A0A225DCD5"/>
<keyword evidence="5" id="KW-0732">Signal</keyword>
<keyword evidence="4" id="KW-1133">Transmembrane helix</keyword>
<dbReference type="RefSeq" id="WP_088259242.1">
    <property type="nucleotide sequence ID" value="NZ_NIDE01000017.1"/>
</dbReference>
<dbReference type="SUPFAM" id="SSF52833">
    <property type="entry name" value="Thioredoxin-like"/>
    <property type="match status" value="1"/>
</dbReference>
<accession>A0A225DCD5</accession>
<dbReference type="Pfam" id="PF02630">
    <property type="entry name" value="SCO1-SenC"/>
    <property type="match status" value="1"/>
</dbReference>
<sequence length="353" mass="37791">MTRTAGIALTLAILLAAPAAAQRLGVGSYGKAPMPGEKGPLSPENIGFDQKIGAAVPLDQELYDHDGKVVTLRSLAAGKPTILVLAYYRCPKLCNEVLTSLLDALKDVRRDDPKNVAGGPFNVVAISIDPREGPALARVKRESYLREYDGRSPDQPGWWFLTASHGQGTDIKTADQSVHALADAIGFRYSLRYRMREYHYGADTGAWTTATGDPLRDQPRDYDYGHASGITFLTPDGRVSSYLLGINYQAADVKVALATAGAGKTGGLVPKELAEKLPACFVYDEVTGKYRPTMLALAIVSAPVFLLVLFIAGRTVRRGLRETPLTPPPEVLARLAAPQTVPPTTHAAPAANG</sequence>
<gene>
    <name evidence="6" type="ORF">FRUB_08761</name>
</gene>
<evidence type="ECO:0000256" key="4">
    <source>
        <dbReference type="SAM" id="Phobius"/>
    </source>
</evidence>
<dbReference type="InterPro" id="IPR003782">
    <property type="entry name" value="SCO1/SenC"/>
</dbReference>
<feature type="transmembrane region" description="Helical" evidence="4">
    <location>
        <begin position="294"/>
        <end position="312"/>
    </location>
</feature>
<feature type="disulfide bond" description="Redox-active" evidence="3">
    <location>
        <begin position="90"/>
        <end position="94"/>
    </location>
</feature>
<dbReference type="CDD" id="cd02968">
    <property type="entry name" value="SCO"/>
    <property type="match status" value="1"/>
</dbReference>
<dbReference type="InterPro" id="IPR036249">
    <property type="entry name" value="Thioredoxin-like_sf"/>
</dbReference>
<name>A0A225DCD5_9BACT</name>
<keyword evidence="7" id="KW-1185">Reference proteome</keyword>
<dbReference type="EMBL" id="NIDE01000017">
    <property type="protein sequence ID" value="OWK36198.1"/>
    <property type="molecule type" value="Genomic_DNA"/>
</dbReference>
<comment type="similarity">
    <text evidence="1">Belongs to the SCO1/2 family.</text>
</comment>
<feature type="chain" id="PRO_5012104050" evidence="5">
    <location>
        <begin position="22"/>
        <end position="353"/>
    </location>
</feature>
<reference evidence="7" key="1">
    <citation type="submission" date="2017-06" db="EMBL/GenBank/DDBJ databases">
        <title>Genome analysis of Fimbriiglobus ruber SP5, the first member of the order Planctomycetales with confirmed chitinolytic capability.</title>
        <authorList>
            <person name="Ravin N.V."/>
            <person name="Rakitin A.L."/>
            <person name="Ivanova A.A."/>
            <person name="Beletsky A.V."/>
            <person name="Kulichevskaya I.S."/>
            <person name="Mardanov A.V."/>
            <person name="Dedysh S.N."/>
        </authorList>
    </citation>
    <scope>NUCLEOTIDE SEQUENCE [LARGE SCALE GENOMIC DNA]</scope>
    <source>
        <strain evidence="7">SP5</strain>
    </source>
</reference>
<evidence type="ECO:0000256" key="1">
    <source>
        <dbReference type="ARBA" id="ARBA00010996"/>
    </source>
</evidence>
<evidence type="ECO:0000256" key="3">
    <source>
        <dbReference type="PIRSR" id="PIRSR603782-2"/>
    </source>
</evidence>
<evidence type="ECO:0000256" key="5">
    <source>
        <dbReference type="SAM" id="SignalP"/>
    </source>
</evidence>
<feature type="binding site" evidence="2">
    <location>
        <position position="94"/>
    </location>
    <ligand>
        <name>Cu cation</name>
        <dbReference type="ChEBI" id="CHEBI:23378"/>
    </ligand>
</feature>
<dbReference type="OrthoDB" id="9786756at2"/>
<evidence type="ECO:0000256" key="2">
    <source>
        <dbReference type="PIRSR" id="PIRSR603782-1"/>
    </source>
</evidence>
<feature type="signal peptide" evidence="5">
    <location>
        <begin position="1"/>
        <end position="21"/>
    </location>
</feature>
<evidence type="ECO:0000313" key="6">
    <source>
        <dbReference type="EMBL" id="OWK36198.1"/>
    </source>
</evidence>